<dbReference type="InterPro" id="IPR021460">
    <property type="entry name" value="DUF3112"/>
</dbReference>
<dbReference type="PANTHER" id="PTHR35184:SF1">
    <property type="entry name" value="INTEGRAL MEMBRANE PROTEIN"/>
    <property type="match status" value="1"/>
</dbReference>
<feature type="transmembrane region" description="Helical" evidence="2">
    <location>
        <begin position="220"/>
        <end position="240"/>
    </location>
</feature>
<dbReference type="AlphaFoldDB" id="A0A163JIZ2"/>
<feature type="compositionally biased region" description="Polar residues" evidence="1">
    <location>
        <begin position="1"/>
        <end position="15"/>
    </location>
</feature>
<proteinExistence type="predicted"/>
<evidence type="ECO:0000313" key="3">
    <source>
        <dbReference type="EMBL" id="KZM26391.1"/>
    </source>
</evidence>
<dbReference type="EMBL" id="JYNV01000106">
    <property type="protein sequence ID" value="KZM26391.1"/>
    <property type="molecule type" value="Genomic_DNA"/>
</dbReference>
<feature type="transmembrane region" description="Helical" evidence="2">
    <location>
        <begin position="101"/>
        <end position="124"/>
    </location>
</feature>
<feature type="compositionally biased region" description="Polar residues" evidence="1">
    <location>
        <begin position="689"/>
        <end position="699"/>
    </location>
</feature>
<feature type="compositionally biased region" description="Basic and acidic residues" evidence="1">
    <location>
        <begin position="636"/>
        <end position="647"/>
    </location>
</feature>
<dbReference type="Pfam" id="PF11309">
    <property type="entry name" value="DUF3112"/>
    <property type="match status" value="1"/>
</dbReference>
<feature type="region of interest" description="Disordered" evidence="1">
    <location>
        <begin position="476"/>
        <end position="603"/>
    </location>
</feature>
<feature type="compositionally biased region" description="Basic and acidic residues" evidence="1">
    <location>
        <begin position="519"/>
        <end position="532"/>
    </location>
</feature>
<feature type="transmembrane region" description="Helical" evidence="2">
    <location>
        <begin position="189"/>
        <end position="208"/>
    </location>
</feature>
<sequence>MSTVSNTNEPSSGQQKHGKPPYSPTHAGLGGFPDVIPDIPITAVFLVLYLIFGVVHIKILKTNKGRGHKFIFNGALLGLCKIRIITMSLRIAWAYHQHNVGLAMAANVFVYVGTIILYMINWFFTQRIVRAQHTKLGWSMPYRIVHRGALALLIAGLLMIIVTSIWQFFTLDNNTLRIFRDLQLAGQTYFTVFAFAPIVFVLLSLIIPRHEIDKFGAGRLRVNIIILLIAAAVVSTGQIFRCVINWLPPFPLQNAQGQFQNPPWYYEKACFYAFNFVTEIIVVIMYAVVRVDLRFHVPDGAKRAGDYSRSSVNVHITEKALHPRVVSMQSNGSTETLQSYQTSLFEDSGTLADSLRYPSSTLAIDEKTGAWKIKRTSVSSMGSQRSSAGSRSSAWLDRNTMVENDIPPVPEIPNRTSWPLRTSTLHPNDSMAKMEHNNPSNRSSPHRKYELDGHGFNEYDVGDTIQAALYKLEGKSGKGKLRTRSPPPEYDDIEATNAAGRSPNEKKYRHFSRPASMDNSEHEKNNTSEKRATYPMIVTKDGRKVLRKPRKTSSNEKAHVSEAPSNSPEAYPPANMMSGADGPSSMPEPTSALASRPPVLNKQRSSSLEIISLTQRIADENRMSADSNPRILDLSSVRKQESTRHSECCSSCSNSTRAPQPDLHEQMLRAAVQQQRLQQQQQQQQQTQPSTIPPSTTRSVAHRADMASKSGTVSSSIYSSTTTSSDAREAARAEEEFRRFSFEAMPGEEAEHEDEHPSPRTRSV</sequence>
<feature type="transmembrane region" description="Helical" evidence="2">
    <location>
        <begin position="144"/>
        <end position="169"/>
    </location>
</feature>
<dbReference type="Proteomes" id="UP000076837">
    <property type="component" value="Unassembled WGS sequence"/>
</dbReference>
<evidence type="ECO:0000256" key="2">
    <source>
        <dbReference type="SAM" id="Phobius"/>
    </source>
</evidence>
<name>A0A163JIZ2_DIDRA</name>
<evidence type="ECO:0000313" key="4">
    <source>
        <dbReference type="Proteomes" id="UP000076837"/>
    </source>
</evidence>
<protein>
    <submittedName>
        <fullName evidence="3">Uncharacterized protein</fullName>
    </submittedName>
</protein>
<keyword evidence="4" id="KW-1185">Reference proteome</keyword>
<accession>A0A163JIZ2</accession>
<dbReference type="STRING" id="5454.A0A163JIZ2"/>
<evidence type="ECO:0000256" key="1">
    <source>
        <dbReference type="SAM" id="MobiDB-lite"/>
    </source>
</evidence>
<organism evidence="3 4">
    <name type="scientific">Didymella rabiei</name>
    <name type="common">Chickpea ascochyta blight fungus</name>
    <name type="synonym">Mycosphaerella rabiei</name>
    <dbReference type="NCBI Taxonomy" id="5454"/>
    <lineage>
        <taxon>Eukaryota</taxon>
        <taxon>Fungi</taxon>
        <taxon>Dikarya</taxon>
        <taxon>Ascomycota</taxon>
        <taxon>Pezizomycotina</taxon>
        <taxon>Dothideomycetes</taxon>
        <taxon>Pleosporomycetidae</taxon>
        <taxon>Pleosporales</taxon>
        <taxon>Pleosporineae</taxon>
        <taxon>Didymellaceae</taxon>
        <taxon>Ascochyta</taxon>
    </lineage>
</organism>
<feature type="transmembrane region" description="Helical" evidence="2">
    <location>
        <begin position="71"/>
        <end position="95"/>
    </location>
</feature>
<keyword evidence="2" id="KW-0812">Transmembrane</keyword>
<feature type="region of interest" description="Disordered" evidence="1">
    <location>
        <begin position="1"/>
        <end position="22"/>
    </location>
</feature>
<reference evidence="3 4" key="1">
    <citation type="journal article" date="2016" name="Sci. Rep.">
        <title>Draft genome sequencing and secretome analysis of fungal phytopathogen Ascochyta rabiei provides insight into the necrotrophic effector repertoire.</title>
        <authorList>
            <person name="Verma S."/>
            <person name="Gazara R.K."/>
            <person name="Nizam S."/>
            <person name="Parween S."/>
            <person name="Chattopadhyay D."/>
            <person name="Verma P.K."/>
        </authorList>
    </citation>
    <scope>NUCLEOTIDE SEQUENCE [LARGE SCALE GENOMIC DNA]</scope>
    <source>
        <strain evidence="3 4">ArDII</strain>
    </source>
</reference>
<keyword evidence="2" id="KW-1133">Transmembrane helix</keyword>
<comment type="caution">
    <text evidence="3">The sequence shown here is derived from an EMBL/GenBank/DDBJ whole genome shotgun (WGS) entry which is preliminary data.</text>
</comment>
<dbReference type="PANTHER" id="PTHR35184">
    <property type="entry name" value="YALI0C10208P"/>
    <property type="match status" value="1"/>
</dbReference>
<feature type="compositionally biased region" description="Basic and acidic residues" evidence="1">
    <location>
        <begin position="726"/>
        <end position="741"/>
    </location>
</feature>
<feature type="compositionally biased region" description="Low complexity" evidence="1">
    <location>
        <begin position="673"/>
        <end position="688"/>
    </location>
</feature>
<keyword evidence="2" id="KW-0472">Membrane</keyword>
<feature type="transmembrane region" description="Helical" evidence="2">
    <location>
        <begin position="39"/>
        <end position="59"/>
    </location>
</feature>
<gene>
    <name evidence="3" type="ORF">ST47_g2470</name>
</gene>
<feature type="region of interest" description="Disordered" evidence="1">
    <location>
        <begin position="425"/>
        <end position="454"/>
    </location>
</feature>
<feature type="region of interest" description="Disordered" evidence="1">
    <location>
        <begin position="621"/>
        <end position="764"/>
    </location>
</feature>
<feature type="compositionally biased region" description="Low complexity" evidence="1">
    <location>
        <begin position="708"/>
        <end position="725"/>
    </location>
</feature>